<dbReference type="GeneID" id="116197259"/>
<evidence type="ECO:0000313" key="3">
    <source>
        <dbReference type="EMBL" id="PKI76586.1"/>
    </source>
</evidence>
<proteinExistence type="inferred from homology"/>
<dbReference type="PROSITE" id="PS50213">
    <property type="entry name" value="FAS1"/>
    <property type="match status" value="1"/>
</dbReference>
<keyword evidence="2" id="KW-0325">Glycoprotein</keyword>
<gene>
    <name evidence="3" type="ORF">CRG98_003045</name>
</gene>
<name>A0A2I0L8Y3_PUNGR</name>
<dbReference type="Proteomes" id="UP000233551">
    <property type="component" value="Unassembled WGS sequence"/>
</dbReference>
<dbReference type="Gene3D" id="2.30.180.10">
    <property type="entry name" value="FAS1 domain"/>
    <property type="match status" value="1"/>
</dbReference>
<keyword evidence="2" id="KW-0654">Proteoglycan</keyword>
<organism evidence="3 4">
    <name type="scientific">Punica granatum</name>
    <name type="common">Pomegranate</name>
    <dbReference type="NCBI Taxonomy" id="22663"/>
    <lineage>
        <taxon>Eukaryota</taxon>
        <taxon>Viridiplantae</taxon>
        <taxon>Streptophyta</taxon>
        <taxon>Embryophyta</taxon>
        <taxon>Tracheophyta</taxon>
        <taxon>Spermatophyta</taxon>
        <taxon>Magnoliopsida</taxon>
        <taxon>eudicotyledons</taxon>
        <taxon>Gunneridae</taxon>
        <taxon>Pentapetalae</taxon>
        <taxon>rosids</taxon>
        <taxon>malvids</taxon>
        <taxon>Myrtales</taxon>
        <taxon>Lythraceae</taxon>
        <taxon>Punica</taxon>
    </lineage>
</organism>
<dbReference type="OrthoDB" id="286301at2759"/>
<dbReference type="InterPro" id="IPR036378">
    <property type="entry name" value="FAS1_dom_sf"/>
</dbReference>
<evidence type="ECO:0000313" key="4">
    <source>
        <dbReference type="Proteomes" id="UP000233551"/>
    </source>
</evidence>
<dbReference type="PANTHER" id="PTHR32499">
    <property type="entry name" value="FASCICLIN-LIKE ARABINOGALACTAN PROTEIN 16"/>
    <property type="match status" value="1"/>
</dbReference>
<reference evidence="3 4" key="1">
    <citation type="submission" date="2017-11" db="EMBL/GenBank/DDBJ databases">
        <title>De-novo sequencing of pomegranate (Punica granatum L.) genome.</title>
        <authorList>
            <person name="Akparov Z."/>
            <person name="Amiraslanov A."/>
            <person name="Hajiyeva S."/>
            <person name="Abbasov M."/>
            <person name="Kaur K."/>
            <person name="Hamwieh A."/>
            <person name="Solovyev V."/>
            <person name="Salamov A."/>
            <person name="Braich B."/>
            <person name="Kosarev P."/>
            <person name="Mahmoud A."/>
            <person name="Hajiyev E."/>
            <person name="Babayeva S."/>
            <person name="Izzatullayeva V."/>
            <person name="Mammadov A."/>
            <person name="Mammadov A."/>
            <person name="Sharifova S."/>
            <person name="Ojaghi J."/>
            <person name="Eynullazada K."/>
            <person name="Bayramov B."/>
            <person name="Abdulazimova A."/>
            <person name="Shahmuradov I."/>
        </authorList>
    </citation>
    <scope>NUCLEOTIDE SEQUENCE [LARGE SCALE GENOMIC DNA]</scope>
    <source>
        <strain evidence="4">cv. AG2017</strain>
        <tissue evidence="3">Leaf</tissue>
    </source>
</reference>
<dbReference type="PANTHER" id="PTHR32499:SF3">
    <property type="entry name" value="FASCICLIN-LIKE ARABINOGALACTAN PROTEIN 16"/>
    <property type="match status" value="1"/>
</dbReference>
<dbReference type="EMBL" id="PGOL01000112">
    <property type="protein sequence ID" value="PKI76586.1"/>
    <property type="molecule type" value="Genomic_DNA"/>
</dbReference>
<dbReference type="AlphaFoldDB" id="A0A2I0L8Y3"/>
<comment type="caution">
    <text evidence="3">The sequence shown here is derived from an EMBL/GenBank/DDBJ whole genome shotgun (WGS) entry which is preliminary data.</text>
</comment>
<dbReference type="Pfam" id="PF02469">
    <property type="entry name" value="Fasciclin"/>
    <property type="match status" value="1"/>
</dbReference>
<protein>
    <submittedName>
        <fullName evidence="3">Uncharacterized protein</fullName>
    </submittedName>
</protein>
<dbReference type="STRING" id="22663.A0A2I0L8Y3"/>
<evidence type="ECO:0000256" key="1">
    <source>
        <dbReference type="ARBA" id="ARBA00007843"/>
    </source>
</evidence>
<comment type="similarity">
    <text evidence="1">Belongs to the fasciclin-like AGP family.</text>
</comment>
<keyword evidence="4" id="KW-1185">Reference proteome</keyword>
<dbReference type="InterPro" id="IPR044654">
    <property type="entry name" value="FLA15/16/17/18"/>
</dbReference>
<accession>A0A2I0L8Y3</accession>
<dbReference type="SUPFAM" id="SSF82153">
    <property type="entry name" value="FAS1 domain"/>
    <property type="match status" value="1"/>
</dbReference>
<evidence type="ECO:0000256" key="2">
    <source>
        <dbReference type="ARBA" id="ARBA00022974"/>
    </source>
</evidence>
<sequence>MALFYPSRSVFLPFLILILSTRITSGIDQKSMPTENAAPAYHAMASTPSPELDGHSLVKGLVEALLGYGGYNEITDLLVNLTSVADEIGRLAMEEARPHYGLTLLAPNDEALSALGPQQLEDPNFPERLLYYHLIAGFLTEESMYVHARRHGKVKYETLLVPLMVHVEEADGTVKVVEGGGSWGHLVDADIYADGRVSVQGIDGVLFPPDANGLS</sequence>
<dbReference type="InterPro" id="IPR000782">
    <property type="entry name" value="FAS1_domain"/>
</dbReference>
<dbReference type="SMART" id="SM00554">
    <property type="entry name" value="FAS1"/>
    <property type="match status" value="1"/>
</dbReference>